<proteinExistence type="predicted"/>
<dbReference type="Proteomes" id="UP000184267">
    <property type="component" value="Unassembled WGS sequence"/>
</dbReference>
<keyword evidence="3" id="KW-1185">Reference proteome</keyword>
<dbReference type="EMBL" id="MNAD01000506">
    <property type="protein sequence ID" value="OJT12228.1"/>
    <property type="molecule type" value="Genomic_DNA"/>
</dbReference>
<name>A0A1M2VXB4_TRAPU</name>
<evidence type="ECO:0000313" key="3">
    <source>
        <dbReference type="Proteomes" id="UP000184267"/>
    </source>
</evidence>
<gene>
    <name evidence="2" type="ORF">TRAPUB_11216</name>
</gene>
<sequence length="149" mass="16352">MSPTLPIELATTALQDKMRGSIALASTIVVQCYRAVQLASADATPGRRTEDEDTRGLQGYLWGIGFAFAAVVMENPSRHNFLLDVLVAAKASGNENCEWQIQNEPLNWADLRLWGATVAETFEQTSSIFPDIPHRSDGDPGFDNEVTRV</sequence>
<protein>
    <submittedName>
        <fullName evidence="2">Uncharacterized protein</fullName>
    </submittedName>
</protein>
<evidence type="ECO:0000313" key="2">
    <source>
        <dbReference type="EMBL" id="OJT12228.1"/>
    </source>
</evidence>
<comment type="caution">
    <text evidence="2">The sequence shown here is derived from an EMBL/GenBank/DDBJ whole genome shotgun (WGS) entry which is preliminary data.</text>
</comment>
<evidence type="ECO:0000256" key="1">
    <source>
        <dbReference type="SAM" id="MobiDB-lite"/>
    </source>
</evidence>
<accession>A0A1M2VXB4</accession>
<reference evidence="2 3" key="1">
    <citation type="submission" date="2016-10" db="EMBL/GenBank/DDBJ databases">
        <title>Genome sequence of the basidiomycete white-rot fungus Trametes pubescens.</title>
        <authorList>
            <person name="Makela M.R."/>
            <person name="Granchi Z."/>
            <person name="Peng M."/>
            <person name="De Vries R.P."/>
            <person name="Grigoriev I."/>
            <person name="Riley R."/>
            <person name="Hilden K."/>
        </authorList>
    </citation>
    <scope>NUCLEOTIDE SEQUENCE [LARGE SCALE GENOMIC DNA]</scope>
    <source>
        <strain evidence="2 3">FBCC735</strain>
    </source>
</reference>
<organism evidence="2 3">
    <name type="scientific">Trametes pubescens</name>
    <name type="common">White-rot fungus</name>
    <dbReference type="NCBI Taxonomy" id="154538"/>
    <lineage>
        <taxon>Eukaryota</taxon>
        <taxon>Fungi</taxon>
        <taxon>Dikarya</taxon>
        <taxon>Basidiomycota</taxon>
        <taxon>Agaricomycotina</taxon>
        <taxon>Agaricomycetes</taxon>
        <taxon>Polyporales</taxon>
        <taxon>Polyporaceae</taxon>
        <taxon>Trametes</taxon>
    </lineage>
</organism>
<feature type="region of interest" description="Disordered" evidence="1">
    <location>
        <begin position="129"/>
        <end position="149"/>
    </location>
</feature>
<dbReference type="AlphaFoldDB" id="A0A1M2VXB4"/>